<keyword evidence="2" id="KW-0175">Coiled coil</keyword>
<dbReference type="InterPro" id="IPR058627">
    <property type="entry name" value="MdtA-like_C"/>
</dbReference>
<protein>
    <submittedName>
        <fullName evidence="8">Efflux RND transporter periplasmic adaptor subunit</fullName>
    </submittedName>
</protein>
<dbReference type="Pfam" id="PF25893">
    <property type="entry name" value="HH_CzcB"/>
    <property type="match status" value="1"/>
</dbReference>
<dbReference type="GO" id="GO:0015562">
    <property type="term" value="F:efflux transmembrane transporter activity"/>
    <property type="evidence" value="ECO:0007669"/>
    <property type="project" value="TreeGrafter"/>
</dbReference>
<feature type="domain" description="CzcB-like barrel-sandwich hybrid" evidence="7">
    <location>
        <begin position="94"/>
        <end position="207"/>
    </location>
</feature>
<dbReference type="AlphaFoldDB" id="A0A2U2B8X2"/>
<dbReference type="EMBL" id="QEWP01000007">
    <property type="protein sequence ID" value="PWD99531.1"/>
    <property type="molecule type" value="Genomic_DNA"/>
</dbReference>
<evidence type="ECO:0000259" key="4">
    <source>
        <dbReference type="Pfam" id="PF25893"/>
    </source>
</evidence>
<dbReference type="Pfam" id="PF25954">
    <property type="entry name" value="Beta-barrel_RND_2"/>
    <property type="match status" value="1"/>
</dbReference>
<proteinExistence type="inferred from homology"/>
<evidence type="ECO:0000259" key="5">
    <source>
        <dbReference type="Pfam" id="PF25954"/>
    </source>
</evidence>
<organism evidence="8 9">
    <name type="scientific">Marinilabilia rubra</name>
    <dbReference type="NCBI Taxonomy" id="2162893"/>
    <lineage>
        <taxon>Bacteria</taxon>
        <taxon>Pseudomonadati</taxon>
        <taxon>Bacteroidota</taxon>
        <taxon>Bacteroidia</taxon>
        <taxon>Marinilabiliales</taxon>
        <taxon>Marinilabiliaceae</taxon>
        <taxon>Marinilabilia</taxon>
    </lineage>
</organism>
<dbReference type="RefSeq" id="WP_109264526.1">
    <property type="nucleotide sequence ID" value="NZ_QEWP01000007.1"/>
</dbReference>
<dbReference type="PANTHER" id="PTHR30469:SF15">
    <property type="entry name" value="HLYD FAMILY OF SECRETION PROTEINS"/>
    <property type="match status" value="1"/>
</dbReference>
<gene>
    <name evidence="8" type="ORF">DDZ16_10560</name>
</gene>
<evidence type="ECO:0000256" key="2">
    <source>
        <dbReference type="SAM" id="Coils"/>
    </source>
</evidence>
<evidence type="ECO:0000259" key="6">
    <source>
        <dbReference type="Pfam" id="PF25967"/>
    </source>
</evidence>
<evidence type="ECO:0000256" key="1">
    <source>
        <dbReference type="ARBA" id="ARBA00009477"/>
    </source>
</evidence>
<feature type="domain" description="Multidrug resistance protein MdtA-like C-terminal permuted SH3" evidence="6">
    <location>
        <begin position="304"/>
        <end position="365"/>
    </location>
</feature>
<dbReference type="Proteomes" id="UP000244956">
    <property type="component" value="Unassembled WGS sequence"/>
</dbReference>
<dbReference type="GO" id="GO:1990281">
    <property type="term" value="C:efflux pump complex"/>
    <property type="evidence" value="ECO:0007669"/>
    <property type="project" value="TreeGrafter"/>
</dbReference>
<comment type="caution">
    <text evidence="8">The sequence shown here is derived from an EMBL/GenBank/DDBJ whole genome shotgun (WGS) entry which is preliminary data.</text>
</comment>
<dbReference type="Pfam" id="PF25973">
    <property type="entry name" value="BSH_CzcB"/>
    <property type="match status" value="1"/>
</dbReference>
<dbReference type="PANTHER" id="PTHR30469">
    <property type="entry name" value="MULTIDRUG RESISTANCE PROTEIN MDTA"/>
    <property type="match status" value="1"/>
</dbReference>
<name>A0A2U2B8X2_9BACT</name>
<keyword evidence="3" id="KW-0732">Signal</keyword>
<comment type="similarity">
    <text evidence="1">Belongs to the membrane fusion protein (MFP) (TC 8.A.1) family.</text>
</comment>
<dbReference type="OrthoDB" id="9806939at2"/>
<dbReference type="Gene3D" id="1.10.287.470">
    <property type="entry name" value="Helix hairpin bin"/>
    <property type="match status" value="1"/>
</dbReference>
<feature type="domain" description="CzcB-like alpha-helical hairpin" evidence="4">
    <location>
        <begin position="137"/>
        <end position="185"/>
    </location>
</feature>
<accession>A0A2U2B8X2</accession>
<feature type="domain" description="CusB-like beta-barrel" evidence="5">
    <location>
        <begin position="224"/>
        <end position="296"/>
    </location>
</feature>
<dbReference type="InterPro" id="IPR058647">
    <property type="entry name" value="BSH_CzcB-like"/>
</dbReference>
<dbReference type="Gene3D" id="2.40.50.100">
    <property type="match status" value="1"/>
</dbReference>
<feature type="coiled-coil region" evidence="2">
    <location>
        <begin position="26"/>
        <end position="56"/>
    </location>
</feature>
<feature type="chain" id="PRO_5015415462" evidence="3">
    <location>
        <begin position="23"/>
        <end position="379"/>
    </location>
</feature>
<dbReference type="Gene3D" id="2.40.420.20">
    <property type="match status" value="1"/>
</dbReference>
<reference evidence="8 9" key="1">
    <citation type="submission" date="2018-05" db="EMBL/GenBank/DDBJ databases">
        <title>Marinilabilia rubrum sp. nov., isolated from saltern sediment.</title>
        <authorList>
            <person name="Zhang R."/>
        </authorList>
    </citation>
    <scope>NUCLEOTIDE SEQUENCE [LARGE SCALE GENOMIC DNA]</scope>
    <source>
        <strain evidence="8 9">WTE16</strain>
    </source>
</reference>
<feature type="coiled-coil region" evidence="2">
    <location>
        <begin position="164"/>
        <end position="191"/>
    </location>
</feature>
<evidence type="ECO:0000313" key="8">
    <source>
        <dbReference type="EMBL" id="PWD99531.1"/>
    </source>
</evidence>
<evidence type="ECO:0000259" key="7">
    <source>
        <dbReference type="Pfam" id="PF25973"/>
    </source>
</evidence>
<evidence type="ECO:0000256" key="3">
    <source>
        <dbReference type="SAM" id="SignalP"/>
    </source>
</evidence>
<dbReference type="InterPro" id="IPR058648">
    <property type="entry name" value="HH_CzcB-like"/>
</dbReference>
<keyword evidence="9" id="KW-1185">Reference proteome</keyword>
<dbReference type="NCBIfam" id="TIGR01730">
    <property type="entry name" value="RND_mfp"/>
    <property type="match status" value="1"/>
</dbReference>
<dbReference type="InterPro" id="IPR058792">
    <property type="entry name" value="Beta-barrel_RND_2"/>
</dbReference>
<dbReference type="InterPro" id="IPR006143">
    <property type="entry name" value="RND_pump_MFP"/>
</dbReference>
<dbReference type="Gene3D" id="2.40.30.170">
    <property type="match status" value="1"/>
</dbReference>
<evidence type="ECO:0000313" key="9">
    <source>
        <dbReference type="Proteomes" id="UP000244956"/>
    </source>
</evidence>
<dbReference type="PROSITE" id="PS51257">
    <property type="entry name" value="PROKAR_LIPOPROTEIN"/>
    <property type="match status" value="1"/>
</dbReference>
<sequence>MLRTITTLCLITLIIAASGCSANKPSEEKEIKKEQLEEYKKELSELKKKIAKLEGELGNDSPANLVNVELKELQPTLFEQFIEAVGNVSTDQNIVISPEVSGVIESIRIKEGQDVKKGQILAKLNTESIEQSIEEVKVNLELATTLYKRRKNLWEQNIGSEVEFLQAESNMNAIQKKLQGLEAQLEMAVIKAPINGVIDDLKQKQGEMAGPSIPFARLVNLDEVYITADVSEDYLNQINAEDSVSIYFPVLNVTKKAKIYRTSAVIDPDTRTFSIRVNLKNKDNALQPNLMGELKMRIARIPEALVVPSLLIKKDFKGEFVFVATNGDSSSKVAEKKYISTSIKDNNSTVVTKGLESGMKIITKGYAQVTDGTPLNINE</sequence>
<feature type="signal peptide" evidence="3">
    <location>
        <begin position="1"/>
        <end position="22"/>
    </location>
</feature>
<dbReference type="Pfam" id="PF25967">
    <property type="entry name" value="RND-MFP_C"/>
    <property type="match status" value="1"/>
</dbReference>
<dbReference type="SUPFAM" id="SSF111369">
    <property type="entry name" value="HlyD-like secretion proteins"/>
    <property type="match status" value="1"/>
</dbReference>